<dbReference type="AlphaFoldDB" id="A0ABD4UDP9"/>
<accession>A0ABD4UDP9</accession>
<dbReference type="EMBL" id="JYMX02000008">
    <property type="protein sequence ID" value="MCW3712149.1"/>
    <property type="molecule type" value="Genomic_DNA"/>
</dbReference>
<dbReference type="RefSeq" id="WP_143262445.1">
    <property type="nucleotide sequence ID" value="NZ_JYMX02000008.1"/>
</dbReference>
<protein>
    <submittedName>
        <fullName evidence="2">Uncharacterized protein</fullName>
    </submittedName>
</protein>
<dbReference type="Proteomes" id="UP000191686">
    <property type="component" value="Unassembled WGS sequence"/>
</dbReference>
<feature type="region of interest" description="Disordered" evidence="1">
    <location>
        <begin position="237"/>
        <end position="298"/>
    </location>
</feature>
<gene>
    <name evidence="2" type="ORF">UE95_012705</name>
</gene>
<evidence type="ECO:0000313" key="3">
    <source>
        <dbReference type="Proteomes" id="UP000191686"/>
    </source>
</evidence>
<feature type="compositionally biased region" description="Low complexity" evidence="1">
    <location>
        <begin position="269"/>
        <end position="278"/>
    </location>
</feature>
<proteinExistence type="predicted"/>
<comment type="caution">
    <text evidence="2">The sequence shown here is derived from an EMBL/GenBank/DDBJ whole genome shotgun (WGS) entry which is preliminary data.</text>
</comment>
<feature type="compositionally biased region" description="Basic and acidic residues" evidence="1">
    <location>
        <begin position="254"/>
        <end position="268"/>
    </location>
</feature>
<organism evidence="2 3">
    <name type="scientific">Burkholderia cenocepacia</name>
    <dbReference type="NCBI Taxonomy" id="95486"/>
    <lineage>
        <taxon>Bacteria</taxon>
        <taxon>Pseudomonadati</taxon>
        <taxon>Pseudomonadota</taxon>
        <taxon>Betaproteobacteria</taxon>
        <taxon>Burkholderiales</taxon>
        <taxon>Burkholderiaceae</taxon>
        <taxon>Burkholderia</taxon>
        <taxon>Burkholderia cepacia complex</taxon>
    </lineage>
</organism>
<evidence type="ECO:0000256" key="1">
    <source>
        <dbReference type="SAM" id="MobiDB-lite"/>
    </source>
</evidence>
<name>A0ABD4UDP9_9BURK</name>
<sequence>MAELQFGQQGTLTIHDDPQNNRVIVELSKWSERAHRCFLGKVGEGENASYYSSYVKKGSSTIEPGKDNTLIAVSKDHLQTDEQIDNFNKRVERSDHISKRMAEDFKSAHDDSRWFHEDTNSNNQKRAVIARYGQDVDKVKAKEQEDKAIAEGSSVEKLPKPLKNWAYGEVLYRNEHYVTFTAGENDAARFIRVLPTEKFLSKDEFANAKQLLEERLPVGAYKKLAWDDKGKITATDAVKKEKAQTQAQGNQDDQSQKSVDDKRSEQAKEQAQNAQQEQAKTEQKAKRATKKKSQELAA</sequence>
<reference evidence="2 3" key="1">
    <citation type="journal article" date="2017" name="Front. Microbiol.">
        <title>Genomics reveals a unique clone of Burkholderia cenocepacia harbouring an actively excising novel genomic island.</title>
        <authorList>
            <person name="Patil P."/>
            <person name="Mali S."/>
            <person name="Midha S."/>
            <person name="Gautam V."/>
            <person name="Dash L."/>
            <person name="Kumar S."/>
            <person name="Shastri J."/>
            <person name="Singhal L."/>
            <person name="Patil P.B."/>
        </authorList>
    </citation>
    <scope>NUCLEOTIDE SEQUENCE [LARGE SCALE GENOMIC DNA]</scope>
    <source>
        <strain evidence="2 3">BC-19</strain>
    </source>
</reference>
<evidence type="ECO:0000313" key="2">
    <source>
        <dbReference type="EMBL" id="MCW3712149.1"/>
    </source>
</evidence>
<reference evidence="2 3" key="2">
    <citation type="journal article" date="2017" name="Front. Microbiol.">
        <title>Genomics Reveals a Unique Clone of Burkholderia cenocepacia Harboring an Actively Excising Novel Genomic Island.</title>
        <authorList>
            <person name="Patil P.P."/>
            <person name="Mali S."/>
            <person name="Midha S."/>
            <person name="Gautam V."/>
            <person name="Dash L."/>
            <person name="Kumar S."/>
            <person name="Shastri J."/>
            <person name="Singhal L."/>
            <person name="Patil P.B."/>
        </authorList>
    </citation>
    <scope>NUCLEOTIDE SEQUENCE [LARGE SCALE GENOMIC DNA]</scope>
    <source>
        <strain evidence="2 3">BC-19</strain>
    </source>
</reference>